<protein>
    <recommendedName>
        <fullName evidence="13">Cytochrome P450</fullName>
    </recommendedName>
</protein>
<dbReference type="GO" id="GO:0005506">
    <property type="term" value="F:iron ion binding"/>
    <property type="evidence" value="ECO:0007669"/>
    <property type="project" value="InterPro"/>
</dbReference>
<gene>
    <name evidence="11" type="ORF">VNI00_005302</name>
</gene>
<dbReference type="GO" id="GO:0020037">
    <property type="term" value="F:heme binding"/>
    <property type="evidence" value="ECO:0007669"/>
    <property type="project" value="InterPro"/>
</dbReference>
<dbReference type="InterPro" id="IPR001128">
    <property type="entry name" value="Cyt_P450"/>
</dbReference>
<dbReference type="PRINTS" id="PR00463">
    <property type="entry name" value="EP450I"/>
</dbReference>
<evidence type="ECO:0000256" key="9">
    <source>
        <dbReference type="PIRSR" id="PIRSR602401-1"/>
    </source>
</evidence>
<evidence type="ECO:0000256" key="4">
    <source>
        <dbReference type="ARBA" id="ARBA00022617"/>
    </source>
</evidence>
<dbReference type="Proteomes" id="UP001383192">
    <property type="component" value="Unassembled WGS sequence"/>
</dbReference>
<dbReference type="EMBL" id="JAYKXP010000015">
    <property type="protein sequence ID" value="KAK7049872.1"/>
    <property type="molecule type" value="Genomic_DNA"/>
</dbReference>
<proteinExistence type="inferred from homology"/>
<evidence type="ECO:0000256" key="3">
    <source>
        <dbReference type="ARBA" id="ARBA00010617"/>
    </source>
</evidence>
<feature type="binding site" description="axial binding residue" evidence="9">
    <location>
        <position position="322"/>
    </location>
    <ligand>
        <name>heme</name>
        <dbReference type="ChEBI" id="CHEBI:30413"/>
    </ligand>
    <ligandPart>
        <name>Fe</name>
        <dbReference type="ChEBI" id="CHEBI:18248"/>
    </ligandPart>
</feature>
<keyword evidence="6 10" id="KW-0560">Oxidoreductase</keyword>
<keyword evidence="8 10" id="KW-0503">Monooxygenase</keyword>
<dbReference type="Pfam" id="PF00067">
    <property type="entry name" value="p450"/>
    <property type="match status" value="1"/>
</dbReference>
<evidence type="ECO:0000256" key="8">
    <source>
        <dbReference type="ARBA" id="ARBA00023033"/>
    </source>
</evidence>
<comment type="similarity">
    <text evidence="3 10">Belongs to the cytochrome P450 family.</text>
</comment>
<dbReference type="InterPro" id="IPR017972">
    <property type="entry name" value="Cyt_P450_CS"/>
</dbReference>
<name>A0AAW0DFP3_9AGAR</name>
<dbReference type="PANTHER" id="PTHR46300">
    <property type="entry name" value="P450, PUTATIVE (EUROFUNG)-RELATED-RELATED"/>
    <property type="match status" value="1"/>
</dbReference>
<evidence type="ECO:0000256" key="2">
    <source>
        <dbReference type="ARBA" id="ARBA00005179"/>
    </source>
</evidence>
<dbReference type="Gene3D" id="1.10.630.10">
    <property type="entry name" value="Cytochrome P450"/>
    <property type="match status" value="1"/>
</dbReference>
<keyword evidence="12" id="KW-1185">Reference proteome</keyword>
<dbReference type="AlphaFoldDB" id="A0AAW0DFP3"/>
<sequence>MPYGETWRRHRRLFHEGFRDSAMGEMLPVLSQKVEQFLSNIALEPADFRAHIRTFAAATIMGVTYGHDVASTNDYFVDLAEKAISSLVSLSSPSSAVVNLFPFLRHLPPWIPGLSYYRRVSDQSHQWIDDMVHKPYELVIDGIKSGTKNSSILAKLLARHEAKGGRDEEELQSIKHICAGAYGAGADTMASVLTSFFVAMMTHPQVQEKAREEIDRVVGRERLPTYADRPNLPYIESILREVLRRYPITPLGVFRRNVKADMVDGFFIPEGTAVIGNTWAMTRDEDVYPEPESFVPERFMTKNGTCNDDDLSFIFGFGRRICPGRHLALASLWGAIASVLAVFDITKAKDENGNDVIFNVVYSDAMVHFPVTLCQDRIKQEGAETRTLFVVDV</sequence>
<evidence type="ECO:0000256" key="5">
    <source>
        <dbReference type="ARBA" id="ARBA00022723"/>
    </source>
</evidence>
<evidence type="ECO:0000256" key="7">
    <source>
        <dbReference type="ARBA" id="ARBA00023004"/>
    </source>
</evidence>
<evidence type="ECO:0008006" key="13">
    <source>
        <dbReference type="Google" id="ProtNLM"/>
    </source>
</evidence>
<dbReference type="CDD" id="cd11065">
    <property type="entry name" value="CYP64-like"/>
    <property type="match status" value="1"/>
</dbReference>
<comment type="cofactor">
    <cofactor evidence="1 9">
        <name>heme</name>
        <dbReference type="ChEBI" id="CHEBI:30413"/>
    </cofactor>
</comment>
<dbReference type="InterPro" id="IPR002401">
    <property type="entry name" value="Cyt_P450_E_grp-I"/>
</dbReference>
<keyword evidence="7 9" id="KW-0408">Iron</keyword>
<dbReference type="InterPro" id="IPR036396">
    <property type="entry name" value="Cyt_P450_sf"/>
</dbReference>
<keyword evidence="4 9" id="KW-0349">Heme</keyword>
<comment type="caution">
    <text evidence="11">The sequence shown here is derived from an EMBL/GenBank/DDBJ whole genome shotgun (WGS) entry which is preliminary data.</text>
</comment>
<organism evidence="11 12">
    <name type="scientific">Paramarasmius palmivorus</name>
    <dbReference type="NCBI Taxonomy" id="297713"/>
    <lineage>
        <taxon>Eukaryota</taxon>
        <taxon>Fungi</taxon>
        <taxon>Dikarya</taxon>
        <taxon>Basidiomycota</taxon>
        <taxon>Agaricomycotina</taxon>
        <taxon>Agaricomycetes</taxon>
        <taxon>Agaricomycetidae</taxon>
        <taxon>Agaricales</taxon>
        <taxon>Marasmiineae</taxon>
        <taxon>Marasmiaceae</taxon>
        <taxon>Paramarasmius</taxon>
    </lineage>
</organism>
<comment type="pathway">
    <text evidence="2">Secondary metabolite biosynthesis.</text>
</comment>
<dbReference type="PROSITE" id="PS00086">
    <property type="entry name" value="CYTOCHROME_P450"/>
    <property type="match status" value="1"/>
</dbReference>
<dbReference type="InterPro" id="IPR050364">
    <property type="entry name" value="Cytochrome_P450_fung"/>
</dbReference>
<keyword evidence="5 9" id="KW-0479">Metal-binding</keyword>
<dbReference type="GO" id="GO:0016705">
    <property type="term" value="F:oxidoreductase activity, acting on paired donors, with incorporation or reduction of molecular oxygen"/>
    <property type="evidence" value="ECO:0007669"/>
    <property type="project" value="InterPro"/>
</dbReference>
<dbReference type="PANTHER" id="PTHR46300:SF7">
    <property type="entry name" value="P450, PUTATIVE (EUROFUNG)-RELATED"/>
    <property type="match status" value="1"/>
</dbReference>
<dbReference type="PRINTS" id="PR00385">
    <property type="entry name" value="P450"/>
</dbReference>
<accession>A0AAW0DFP3</accession>
<evidence type="ECO:0000256" key="10">
    <source>
        <dbReference type="RuleBase" id="RU000461"/>
    </source>
</evidence>
<evidence type="ECO:0000256" key="1">
    <source>
        <dbReference type="ARBA" id="ARBA00001971"/>
    </source>
</evidence>
<evidence type="ECO:0000313" key="12">
    <source>
        <dbReference type="Proteomes" id="UP001383192"/>
    </source>
</evidence>
<dbReference type="SUPFAM" id="SSF48264">
    <property type="entry name" value="Cytochrome P450"/>
    <property type="match status" value="1"/>
</dbReference>
<dbReference type="GO" id="GO:0004497">
    <property type="term" value="F:monooxygenase activity"/>
    <property type="evidence" value="ECO:0007669"/>
    <property type="project" value="UniProtKB-KW"/>
</dbReference>
<evidence type="ECO:0000256" key="6">
    <source>
        <dbReference type="ARBA" id="ARBA00023002"/>
    </source>
</evidence>
<reference evidence="11 12" key="1">
    <citation type="submission" date="2024-01" db="EMBL/GenBank/DDBJ databases">
        <title>A draft genome for a cacao thread blight-causing isolate of Paramarasmius palmivorus.</title>
        <authorList>
            <person name="Baruah I.K."/>
            <person name="Bukari Y."/>
            <person name="Amoako-Attah I."/>
            <person name="Meinhardt L.W."/>
            <person name="Bailey B.A."/>
            <person name="Cohen S.P."/>
        </authorList>
    </citation>
    <scope>NUCLEOTIDE SEQUENCE [LARGE SCALE GENOMIC DNA]</scope>
    <source>
        <strain evidence="11 12">GH-12</strain>
    </source>
</reference>
<evidence type="ECO:0000313" key="11">
    <source>
        <dbReference type="EMBL" id="KAK7049872.1"/>
    </source>
</evidence>